<protein>
    <submittedName>
        <fullName evidence="1">Uncharacterized protein</fullName>
    </submittedName>
</protein>
<evidence type="ECO:0000313" key="2">
    <source>
        <dbReference type="Proteomes" id="UP001642487"/>
    </source>
</evidence>
<dbReference type="Proteomes" id="UP001642487">
    <property type="component" value="Chromosome 2"/>
</dbReference>
<reference evidence="1 2" key="1">
    <citation type="submission" date="2024-03" db="EMBL/GenBank/DDBJ databases">
        <authorList>
            <person name="Gkanogiannis A."/>
            <person name="Becerra Lopez-Lavalle L."/>
        </authorList>
    </citation>
    <scope>NUCLEOTIDE SEQUENCE [LARGE SCALE GENOMIC DNA]</scope>
</reference>
<sequence length="227" mass="26203">MAEAKWWEEESVFLSPQSNLQSPIKPTHPSQIIGIKVIIFTHFYLQSYIHSFAIHVKYVTPSFLKSSIHTVSGQPDLPTNSDRGNLSWNLQMFYNQHQSKVSSLKVKHTFPEKIIRTNFFTMDTSQKRQGDQCLHVLNWKGAISSMKKRGENYQRQKSVGSIVVRRDIGVRGVVIVEGTRRRNTEEGPKREGKVSELLKRETEEKVKKLVAREAIWKASNALRSIRR</sequence>
<organism evidence="1 2">
    <name type="scientific">Citrullus colocynthis</name>
    <name type="common">colocynth</name>
    <dbReference type="NCBI Taxonomy" id="252529"/>
    <lineage>
        <taxon>Eukaryota</taxon>
        <taxon>Viridiplantae</taxon>
        <taxon>Streptophyta</taxon>
        <taxon>Embryophyta</taxon>
        <taxon>Tracheophyta</taxon>
        <taxon>Spermatophyta</taxon>
        <taxon>Magnoliopsida</taxon>
        <taxon>eudicotyledons</taxon>
        <taxon>Gunneridae</taxon>
        <taxon>Pentapetalae</taxon>
        <taxon>rosids</taxon>
        <taxon>fabids</taxon>
        <taxon>Cucurbitales</taxon>
        <taxon>Cucurbitaceae</taxon>
        <taxon>Benincaseae</taxon>
        <taxon>Citrullus</taxon>
    </lineage>
</organism>
<keyword evidence="2" id="KW-1185">Reference proteome</keyword>
<dbReference type="EMBL" id="OZ021736">
    <property type="protein sequence ID" value="CAK9314072.1"/>
    <property type="molecule type" value="Genomic_DNA"/>
</dbReference>
<gene>
    <name evidence="1" type="ORF">CITCOLO1_LOCUS5813</name>
</gene>
<name>A0ABP0Y0W7_9ROSI</name>
<evidence type="ECO:0000313" key="1">
    <source>
        <dbReference type="EMBL" id="CAK9314072.1"/>
    </source>
</evidence>
<proteinExistence type="predicted"/>
<accession>A0ABP0Y0W7</accession>